<keyword evidence="3" id="KW-0560">Oxidoreductase</keyword>
<evidence type="ECO:0000256" key="4">
    <source>
        <dbReference type="SAM" id="SignalP"/>
    </source>
</evidence>
<sequence>MALYRPIVALLALVAVAAPVAGMAQAWLAGDGEWRAAGGNLADTHGSATVWQIGPSNAGSLAPKWVFTTAGDVSATPTVEGAALYVPDWGGMLYRLDATTGTVVWERKLSDYTGNTHSLSRSSPAIAQRTIIVGDEASGTILAIDKATGQLVWRTLVEPLRAALVTASPTVLGNLVYVGISSQEEGLAQQRTGYVPSFRGTIAALDVATGRVVWSFRTVPEGYTGGAVWSSTFAIDVKRGALYATTGNNYTVPAPVTTCLQAAKTPEQQSACLAPDDYIDSIVALDLFTGQVKWSRRMIGADTYVNSCIASPPRGIPCPNPRGPDFDFGAGANLFTTTIGGQLVDLVGAGQKSGIYWALDPDTGKTLWATQVGPGGGAGGIMWGTASDGARVYAAINDSNATPYALLPAGTVEWRAGSWAALDAATGRILWQIPATGKNPFNPALDAGALGALSVANGVVYAGSMSGDMVAIGAAGGNILWKFASGGSVICGPSIAGGMVYWGSGYRRLLGTGNDKLYAFTAPPAY</sequence>
<keyword evidence="4" id="KW-0732">Signal</keyword>
<dbReference type="SUPFAM" id="SSF50998">
    <property type="entry name" value="Quinoprotein alcohol dehydrogenase-like"/>
    <property type="match status" value="2"/>
</dbReference>
<keyword evidence="7" id="KW-1185">Reference proteome</keyword>
<reference evidence="6" key="1">
    <citation type="journal article" date="2014" name="Int. J. Syst. Evol. Microbiol.">
        <title>Complete genome sequence of Corynebacterium casei LMG S-19264T (=DSM 44701T), isolated from a smear-ripened cheese.</title>
        <authorList>
            <consortium name="US DOE Joint Genome Institute (JGI-PGF)"/>
            <person name="Walter F."/>
            <person name="Albersmeier A."/>
            <person name="Kalinowski J."/>
            <person name="Ruckert C."/>
        </authorList>
    </citation>
    <scope>NUCLEOTIDE SEQUENCE</scope>
    <source>
        <strain evidence="6">CGMCC 1.15725</strain>
    </source>
</reference>
<name>A0A8J3E6T3_9PROT</name>
<evidence type="ECO:0000313" key="6">
    <source>
        <dbReference type="EMBL" id="GGF47822.1"/>
    </source>
</evidence>
<protein>
    <submittedName>
        <fullName evidence="6">Polyvinylalcohol dehydrogenase</fullName>
    </submittedName>
</protein>
<dbReference type="Gene3D" id="2.40.128.630">
    <property type="match status" value="1"/>
</dbReference>
<dbReference type="InterPro" id="IPR011047">
    <property type="entry name" value="Quinoprotein_ADH-like_sf"/>
</dbReference>
<dbReference type="PANTHER" id="PTHR32303:SF10">
    <property type="entry name" value="OUTER MEMBRANE PROTEIN ASSEMBLY FACTOR BAMB"/>
    <property type="match status" value="1"/>
</dbReference>
<dbReference type="PANTHER" id="PTHR32303">
    <property type="entry name" value="QUINOPROTEIN ALCOHOL DEHYDROGENASE (CYTOCHROME C)"/>
    <property type="match status" value="1"/>
</dbReference>
<dbReference type="Pfam" id="PF13360">
    <property type="entry name" value="PQQ_2"/>
    <property type="match status" value="2"/>
</dbReference>
<dbReference type="InterPro" id="IPR002372">
    <property type="entry name" value="PQQ_rpt_dom"/>
</dbReference>
<evidence type="ECO:0000256" key="1">
    <source>
        <dbReference type="ARBA" id="ARBA00001931"/>
    </source>
</evidence>
<dbReference type="RefSeq" id="WP_229744106.1">
    <property type="nucleotide sequence ID" value="NZ_BMJQ01000026.1"/>
</dbReference>
<feature type="domain" description="Pyrrolo-quinoline quinone repeat" evidence="5">
    <location>
        <begin position="63"/>
        <end position="188"/>
    </location>
</feature>
<dbReference type="GO" id="GO:0016491">
    <property type="term" value="F:oxidoreductase activity"/>
    <property type="evidence" value="ECO:0007669"/>
    <property type="project" value="UniProtKB-KW"/>
</dbReference>
<dbReference type="EMBL" id="BMJQ01000026">
    <property type="protein sequence ID" value="GGF47822.1"/>
    <property type="molecule type" value="Genomic_DNA"/>
</dbReference>
<feature type="domain" description="Pyrrolo-quinoline quinone repeat" evidence="5">
    <location>
        <begin position="420"/>
        <end position="504"/>
    </location>
</feature>
<reference evidence="6" key="2">
    <citation type="submission" date="2020-09" db="EMBL/GenBank/DDBJ databases">
        <authorList>
            <person name="Sun Q."/>
            <person name="Zhou Y."/>
        </authorList>
    </citation>
    <scope>NUCLEOTIDE SEQUENCE</scope>
    <source>
        <strain evidence="6">CGMCC 1.15725</strain>
    </source>
</reference>
<comment type="similarity">
    <text evidence="2">Belongs to the bacterial PQQ dehydrogenase family.</text>
</comment>
<comment type="cofactor">
    <cofactor evidence="1">
        <name>pyrroloquinoline quinone</name>
        <dbReference type="ChEBI" id="CHEBI:58442"/>
    </cofactor>
</comment>
<dbReference type="AlphaFoldDB" id="A0A8J3E6T3"/>
<accession>A0A8J3E6T3</accession>
<proteinExistence type="inferred from homology"/>
<dbReference type="Gene3D" id="2.140.10.10">
    <property type="entry name" value="Quinoprotein alcohol dehydrogenase-like superfamily"/>
    <property type="match status" value="1"/>
</dbReference>
<evidence type="ECO:0000313" key="7">
    <source>
        <dbReference type="Proteomes" id="UP000646365"/>
    </source>
</evidence>
<dbReference type="InterPro" id="IPR018391">
    <property type="entry name" value="PQQ_b-propeller_rpt"/>
</dbReference>
<dbReference type="SMART" id="SM00564">
    <property type="entry name" value="PQQ"/>
    <property type="match status" value="7"/>
</dbReference>
<evidence type="ECO:0000259" key="5">
    <source>
        <dbReference type="Pfam" id="PF13360"/>
    </source>
</evidence>
<evidence type="ECO:0000256" key="2">
    <source>
        <dbReference type="ARBA" id="ARBA00008156"/>
    </source>
</evidence>
<feature type="signal peptide" evidence="4">
    <location>
        <begin position="1"/>
        <end position="17"/>
    </location>
</feature>
<feature type="chain" id="PRO_5035236235" evidence="4">
    <location>
        <begin position="18"/>
        <end position="526"/>
    </location>
</feature>
<comment type="caution">
    <text evidence="6">The sequence shown here is derived from an EMBL/GenBank/DDBJ whole genome shotgun (WGS) entry which is preliminary data.</text>
</comment>
<dbReference type="Proteomes" id="UP000646365">
    <property type="component" value="Unassembled WGS sequence"/>
</dbReference>
<organism evidence="6 7">
    <name type="scientific">Aliidongia dinghuensis</name>
    <dbReference type="NCBI Taxonomy" id="1867774"/>
    <lineage>
        <taxon>Bacteria</taxon>
        <taxon>Pseudomonadati</taxon>
        <taxon>Pseudomonadota</taxon>
        <taxon>Alphaproteobacteria</taxon>
        <taxon>Rhodospirillales</taxon>
        <taxon>Dongiaceae</taxon>
        <taxon>Aliidongia</taxon>
    </lineage>
</organism>
<gene>
    <name evidence="6" type="ORF">GCM10011611_62810</name>
</gene>
<evidence type="ECO:0000256" key="3">
    <source>
        <dbReference type="ARBA" id="ARBA00023002"/>
    </source>
</evidence>